<proteinExistence type="predicted"/>
<evidence type="ECO:0000256" key="1">
    <source>
        <dbReference type="SAM" id="MobiDB-lite"/>
    </source>
</evidence>
<dbReference type="PANTHER" id="PTHR34201:SF12">
    <property type="entry name" value="PROTEIN TRIGALACTOSYLDIACYLGLYCEROL 5, CHLOROPLASTIC"/>
    <property type="match status" value="1"/>
</dbReference>
<keyword evidence="2" id="KW-1133">Transmembrane helix</keyword>
<dbReference type="PANTHER" id="PTHR34201">
    <property type="entry name" value="GLYCINE-RICH PROTEIN"/>
    <property type="match status" value="1"/>
</dbReference>
<dbReference type="InterPro" id="IPR053288">
    <property type="entry name" value="TGD_Bridge_Protein"/>
</dbReference>
<accession>A0A835V5I6</accession>
<protein>
    <submittedName>
        <fullName evidence="3">Uncharacterized protein</fullName>
    </submittedName>
</protein>
<evidence type="ECO:0000256" key="2">
    <source>
        <dbReference type="SAM" id="Phobius"/>
    </source>
</evidence>
<feature type="transmembrane region" description="Helical" evidence="2">
    <location>
        <begin position="65"/>
        <end position="83"/>
    </location>
</feature>
<keyword evidence="2" id="KW-0472">Membrane</keyword>
<feature type="transmembrane region" description="Helical" evidence="2">
    <location>
        <begin position="89"/>
        <end position="112"/>
    </location>
</feature>
<name>A0A835V5I6_VANPL</name>
<keyword evidence="4" id="KW-1185">Reference proteome</keyword>
<feature type="region of interest" description="Disordered" evidence="1">
    <location>
        <begin position="1"/>
        <end position="33"/>
    </location>
</feature>
<gene>
    <name evidence="3" type="ORF">HPP92_009532</name>
</gene>
<reference evidence="3 4" key="1">
    <citation type="journal article" date="2020" name="Nat. Food">
        <title>A phased Vanilla planifolia genome enables genetic improvement of flavour and production.</title>
        <authorList>
            <person name="Hasing T."/>
            <person name="Tang H."/>
            <person name="Brym M."/>
            <person name="Khazi F."/>
            <person name="Huang T."/>
            <person name="Chambers A.H."/>
        </authorList>
    </citation>
    <scope>NUCLEOTIDE SEQUENCE [LARGE SCALE GENOMIC DNA]</scope>
    <source>
        <tissue evidence="3">Leaf</tissue>
    </source>
</reference>
<keyword evidence="2" id="KW-0812">Transmembrane</keyword>
<dbReference type="Proteomes" id="UP000636800">
    <property type="component" value="Unassembled WGS sequence"/>
</dbReference>
<dbReference type="AlphaFoldDB" id="A0A835V5I6"/>
<organism evidence="3 4">
    <name type="scientific">Vanilla planifolia</name>
    <name type="common">Vanilla</name>
    <dbReference type="NCBI Taxonomy" id="51239"/>
    <lineage>
        <taxon>Eukaryota</taxon>
        <taxon>Viridiplantae</taxon>
        <taxon>Streptophyta</taxon>
        <taxon>Embryophyta</taxon>
        <taxon>Tracheophyta</taxon>
        <taxon>Spermatophyta</taxon>
        <taxon>Magnoliopsida</taxon>
        <taxon>Liliopsida</taxon>
        <taxon>Asparagales</taxon>
        <taxon>Orchidaceae</taxon>
        <taxon>Vanilloideae</taxon>
        <taxon>Vanilleae</taxon>
        <taxon>Vanilla</taxon>
    </lineage>
</organism>
<evidence type="ECO:0000313" key="4">
    <source>
        <dbReference type="Proteomes" id="UP000636800"/>
    </source>
</evidence>
<evidence type="ECO:0000313" key="3">
    <source>
        <dbReference type="EMBL" id="KAG0485453.1"/>
    </source>
</evidence>
<comment type="caution">
    <text evidence="3">The sequence shown here is derived from an EMBL/GenBank/DDBJ whole genome shotgun (WGS) entry which is preliminary data.</text>
</comment>
<dbReference type="EMBL" id="JADCNL010000004">
    <property type="protein sequence ID" value="KAG0485453.1"/>
    <property type="molecule type" value="Genomic_DNA"/>
</dbReference>
<dbReference type="OrthoDB" id="21474at2759"/>
<sequence>MEGVVEGDGKGEEAFASGGGEEDGEAGGGEEARARGGLVSAADGRAAIQDHTPSMTLVVMEKERLEAGGFGIGCGFGVGWGFGGMPLSILGMGIGGGCGVGLGLGWGFGSGFGSQYRSSKVRLSGIQFDTDVRTSKPTYRDSSEKLEKLEK</sequence>